<dbReference type="AlphaFoldDB" id="A0AAN8ZP76"/>
<dbReference type="PROSITE" id="PS50076">
    <property type="entry name" value="DNAJ_2"/>
    <property type="match status" value="1"/>
</dbReference>
<dbReference type="PROSITE" id="PS00636">
    <property type="entry name" value="DNAJ_1"/>
    <property type="match status" value="1"/>
</dbReference>
<evidence type="ECO:0000259" key="1">
    <source>
        <dbReference type="PROSITE" id="PS50076"/>
    </source>
</evidence>
<dbReference type="PANTHER" id="PTHR44743">
    <property type="entry name" value="PUTATIVE, EXPRESSED-RELATED"/>
    <property type="match status" value="1"/>
</dbReference>
<organism evidence="2 3">
    <name type="scientific">Dillenia turbinata</name>
    <dbReference type="NCBI Taxonomy" id="194707"/>
    <lineage>
        <taxon>Eukaryota</taxon>
        <taxon>Viridiplantae</taxon>
        <taxon>Streptophyta</taxon>
        <taxon>Embryophyta</taxon>
        <taxon>Tracheophyta</taxon>
        <taxon>Spermatophyta</taxon>
        <taxon>Magnoliopsida</taxon>
        <taxon>eudicotyledons</taxon>
        <taxon>Gunneridae</taxon>
        <taxon>Pentapetalae</taxon>
        <taxon>Dilleniales</taxon>
        <taxon>Dilleniaceae</taxon>
        <taxon>Dillenia</taxon>
    </lineage>
</organism>
<evidence type="ECO:0000313" key="2">
    <source>
        <dbReference type="EMBL" id="KAK6941040.1"/>
    </source>
</evidence>
<feature type="domain" description="J" evidence="1">
    <location>
        <begin position="7"/>
        <end position="76"/>
    </location>
</feature>
<dbReference type="EMBL" id="JBAMMX010000005">
    <property type="protein sequence ID" value="KAK6941040.1"/>
    <property type="molecule type" value="Genomic_DNA"/>
</dbReference>
<dbReference type="InterPro" id="IPR001623">
    <property type="entry name" value="DnaJ_domain"/>
</dbReference>
<accession>A0AAN8ZP76</accession>
<name>A0AAN8ZP76_9MAGN</name>
<dbReference type="SMART" id="SM00271">
    <property type="entry name" value="DnaJ"/>
    <property type="match status" value="1"/>
</dbReference>
<dbReference type="Pfam" id="PF00226">
    <property type="entry name" value="DnaJ"/>
    <property type="match status" value="1"/>
</dbReference>
<proteinExistence type="predicted"/>
<reference evidence="2 3" key="1">
    <citation type="submission" date="2023-12" db="EMBL/GenBank/DDBJ databases">
        <title>A high-quality genome assembly for Dillenia turbinata (Dilleniales).</title>
        <authorList>
            <person name="Chanderbali A."/>
        </authorList>
    </citation>
    <scope>NUCLEOTIDE SEQUENCE [LARGE SCALE GENOMIC DNA]</scope>
    <source>
        <strain evidence="2">LSX21</strain>
        <tissue evidence="2">Leaf</tissue>
    </source>
</reference>
<evidence type="ECO:0000313" key="3">
    <source>
        <dbReference type="Proteomes" id="UP001370490"/>
    </source>
</evidence>
<dbReference type="Proteomes" id="UP001370490">
    <property type="component" value="Unassembled WGS sequence"/>
</dbReference>
<comment type="caution">
    <text evidence="2">The sequence shown here is derived from an EMBL/GenBank/DDBJ whole genome shotgun (WGS) entry which is preliminary data.</text>
</comment>
<dbReference type="PRINTS" id="PR00625">
    <property type="entry name" value="JDOMAIN"/>
</dbReference>
<dbReference type="InterPro" id="IPR018253">
    <property type="entry name" value="DnaJ_domain_CS"/>
</dbReference>
<dbReference type="Gene3D" id="1.10.287.110">
    <property type="entry name" value="DnaJ domain"/>
    <property type="match status" value="1"/>
</dbReference>
<protein>
    <submittedName>
        <fullName evidence="2">DnaJ domain</fullName>
    </submittedName>
</protein>
<dbReference type="InterPro" id="IPR036869">
    <property type="entry name" value="J_dom_sf"/>
</dbReference>
<sequence>MSEEGSCYYSVLGVCKQASSAEIRGAYRKLALKWHPDRWMKDATEARDAKRMFQQIQEAYSVLSDEAKRSIYDAGLLEFVKDEDDEGFSDFMQEMASLIKHEKPQEGNNLEELQRLFREMVEGLESPVDDIPRGARKRTRVSNL</sequence>
<dbReference type="SUPFAM" id="SSF46565">
    <property type="entry name" value="Chaperone J-domain"/>
    <property type="match status" value="1"/>
</dbReference>
<dbReference type="CDD" id="cd06257">
    <property type="entry name" value="DnaJ"/>
    <property type="match status" value="1"/>
</dbReference>
<dbReference type="PANTHER" id="PTHR44743:SF12">
    <property type="entry name" value="J DOMAIN-CONTAINING PROTEIN"/>
    <property type="match status" value="1"/>
</dbReference>
<keyword evidence="3" id="KW-1185">Reference proteome</keyword>
<gene>
    <name evidence="2" type="ORF">RJ641_030571</name>
</gene>